<organism evidence="3 4">
    <name type="scientific">Vandammella animalimorsus</name>
    <dbReference type="NCBI Taxonomy" id="2029117"/>
    <lineage>
        <taxon>Bacteria</taxon>
        <taxon>Pseudomonadati</taxon>
        <taxon>Pseudomonadota</taxon>
        <taxon>Betaproteobacteria</taxon>
        <taxon>Burkholderiales</taxon>
        <taxon>Comamonadaceae</taxon>
        <taxon>Vandammella</taxon>
    </lineage>
</organism>
<reference evidence="3 4" key="1">
    <citation type="submission" date="2017-08" db="EMBL/GenBank/DDBJ databases">
        <title>WGS of Clinical strains of the CDC Group NO-1 linked to zoonotic infections in humans.</title>
        <authorList>
            <person name="Bernier A.-M."/>
            <person name="Bernard K."/>
        </authorList>
    </citation>
    <scope>NUCLEOTIDE SEQUENCE [LARGE SCALE GENOMIC DNA]</scope>
    <source>
        <strain evidence="3 4">NML79-0751</strain>
    </source>
</reference>
<accession>A0A2A2ATX4</accession>
<feature type="domain" description="Mor transcription activator" evidence="2">
    <location>
        <begin position="36"/>
        <end position="139"/>
    </location>
</feature>
<evidence type="ECO:0000259" key="2">
    <source>
        <dbReference type="Pfam" id="PF08765"/>
    </source>
</evidence>
<comment type="caution">
    <text evidence="3">The sequence shown here is derived from an EMBL/GenBank/DDBJ whole genome shotgun (WGS) entry which is preliminary data.</text>
</comment>
<feature type="compositionally biased region" description="Low complexity" evidence="1">
    <location>
        <begin position="1"/>
        <end position="19"/>
    </location>
</feature>
<dbReference type="PANTHER" id="PTHR37812">
    <property type="entry name" value="MU-LIKE PROPHAGE FLUMU PROTEIN C"/>
    <property type="match status" value="1"/>
</dbReference>
<dbReference type="PANTHER" id="PTHR37812:SF1">
    <property type="entry name" value="MU-LIKE PROPHAGE FLUMU PROTEIN C"/>
    <property type="match status" value="1"/>
</dbReference>
<proteinExistence type="predicted"/>
<gene>
    <name evidence="3" type="ORF">CK623_02755</name>
</gene>
<sequence>MGALHARPGPANPARGGAPKTQSCSMTERETRMRIRRHEFFEDFVAVAARVLIDLGIHATEAQLAASALADHVASHWGGQNINMPMDFRRALTKLELEIYSQFTGNNYDELARANGIAERTVRRYVERIRKRLAEAARRDQGDLFNNEHDAHGD</sequence>
<dbReference type="Proteomes" id="UP000218644">
    <property type="component" value="Unassembled WGS sequence"/>
</dbReference>
<dbReference type="EMBL" id="NSJD01000002">
    <property type="protein sequence ID" value="PAT41178.1"/>
    <property type="molecule type" value="Genomic_DNA"/>
</dbReference>
<evidence type="ECO:0000313" key="3">
    <source>
        <dbReference type="EMBL" id="PAT41178.1"/>
    </source>
</evidence>
<name>A0A2A2ATX4_9BURK</name>
<dbReference type="AlphaFoldDB" id="A0A2A2ATX4"/>
<dbReference type="Pfam" id="PF08765">
    <property type="entry name" value="Mor"/>
    <property type="match status" value="1"/>
</dbReference>
<feature type="region of interest" description="Disordered" evidence="1">
    <location>
        <begin position="1"/>
        <end position="26"/>
    </location>
</feature>
<evidence type="ECO:0000256" key="1">
    <source>
        <dbReference type="SAM" id="MobiDB-lite"/>
    </source>
</evidence>
<evidence type="ECO:0000313" key="4">
    <source>
        <dbReference type="Proteomes" id="UP000218644"/>
    </source>
</evidence>
<dbReference type="InterPro" id="IPR052411">
    <property type="entry name" value="c-mor_Regulatory_Protein"/>
</dbReference>
<dbReference type="SUPFAM" id="SSF46689">
    <property type="entry name" value="Homeodomain-like"/>
    <property type="match status" value="1"/>
</dbReference>
<dbReference type="InterPro" id="IPR014875">
    <property type="entry name" value="Mor_transcription_activator"/>
</dbReference>
<protein>
    <recommendedName>
        <fullName evidence="2">Mor transcription activator domain-containing protein</fullName>
    </recommendedName>
</protein>
<dbReference type="Gene3D" id="1.10.10.60">
    <property type="entry name" value="Homeodomain-like"/>
    <property type="match status" value="1"/>
</dbReference>
<dbReference type="InterPro" id="IPR009057">
    <property type="entry name" value="Homeodomain-like_sf"/>
</dbReference>